<dbReference type="InterPro" id="IPR050298">
    <property type="entry name" value="Gram-neg_bact_OMP"/>
</dbReference>
<dbReference type="GO" id="GO:0015288">
    <property type="term" value="F:porin activity"/>
    <property type="evidence" value="ECO:0007669"/>
    <property type="project" value="UniProtKB-KW"/>
</dbReference>
<keyword evidence="8" id="KW-0626">Porin</keyword>
<keyword evidence="7" id="KW-0406">Ion transport</keyword>
<feature type="signal peptide" evidence="11">
    <location>
        <begin position="1"/>
        <end position="23"/>
    </location>
</feature>
<keyword evidence="4" id="KW-1134">Transmembrane beta strand</keyword>
<dbReference type="PANTHER" id="PTHR34501:SF9">
    <property type="entry name" value="MAJOR OUTER MEMBRANE PROTEIN P.IA"/>
    <property type="match status" value="1"/>
</dbReference>
<dbReference type="Pfam" id="PF13609">
    <property type="entry name" value="Porin_4"/>
    <property type="match status" value="1"/>
</dbReference>
<comment type="caution">
    <text evidence="13">The sequence shown here is derived from an EMBL/GenBank/DDBJ whole genome shotgun (WGS) entry which is preliminary data.</text>
</comment>
<dbReference type="EMBL" id="PJRP01000035">
    <property type="protein sequence ID" value="PLP96219.1"/>
    <property type="molecule type" value="Genomic_DNA"/>
</dbReference>
<evidence type="ECO:0000256" key="6">
    <source>
        <dbReference type="ARBA" id="ARBA00022729"/>
    </source>
</evidence>
<protein>
    <submittedName>
        <fullName evidence="13">Porin</fullName>
    </submittedName>
</protein>
<dbReference type="STRING" id="82633.GCA_000974605_02945"/>
<evidence type="ECO:0000313" key="13">
    <source>
        <dbReference type="EMBL" id="PLP96219.1"/>
    </source>
</evidence>
<dbReference type="InterPro" id="IPR023614">
    <property type="entry name" value="Porin_dom_sf"/>
</dbReference>
<dbReference type="GO" id="GO:0009279">
    <property type="term" value="C:cell outer membrane"/>
    <property type="evidence" value="ECO:0007669"/>
    <property type="project" value="UniProtKB-SubCell"/>
</dbReference>
<dbReference type="Proteomes" id="UP000234341">
    <property type="component" value="Unassembled WGS sequence"/>
</dbReference>
<evidence type="ECO:0000256" key="5">
    <source>
        <dbReference type="ARBA" id="ARBA00022692"/>
    </source>
</evidence>
<dbReference type="GO" id="GO:0046930">
    <property type="term" value="C:pore complex"/>
    <property type="evidence" value="ECO:0007669"/>
    <property type="project" value="UniProtKB-KW"/>
</dbReference>
<dbReference type="OrthoDB" id="8952625at2"/>
<dbReference type="Gene3D" id="2.40.160.10">
    <property type="entry name" value="Porin"/>
    <property type="match status" value="1"/>
</dbReference>
<comment type="subunit">
    <text evidence="2">Homotrimer.</text>
</comment>
<accession>A0A2N5C1W5</accession>
<gene>
    <name evidence="13" type="ORF">CYJ10_33510</name>
</gene>
<comment type="subcellular location">
    <subcellularLocation>
        <location evidence="1">Cell outer membrane</location>
        <topology evidence="1">Multi-pass membrane protein</topology>
    </subcellularLocation>
</comment>
<evidence type="ECO:0000256" key="8">
    <source>
        <dbReference type="ARBA" id="ARBA00023114"/>
    </source>
</evidence>
<sequence>MKTRLACLAAMAVLPALPAAAQAQSSITLYGVVDAGVEFLTHAPNTATGGSNNVVRMSAGNLSTSRWGLRGAEDLGGGLKAVFTLESGFDLDTGSLNQGGRLFGRQAFVGLQNQYGTLSLGRHQTVLYDFSLAYDPMAIATRYSVLMHDKWMSGRADNSLKFTGQTGAFYYGLFYSTGYDSSAGGEVPGDYKAGRNWSVSGGYDAGPVSARVVYDEVRGSTVATDDNRERRATIGASYNFGRGRAFAGYRWYYGDFASSSLRTNLYWVGATYQVTPAIAVTGAAYYTDVRNSNGDPYSFVLSGTYALSKRTDLYAITAYAQNRNGSSMGLSGFGPSLNGSATTLTATSEQVRAGQSQFGAIIGVRHRF</sequence>
<dbReference type="RefSeq" id="WP_101685743.1">
    <property type="nucleotide sequence ID" value="NZ_PJRP01000035.1"/>
</dbReference>
<keyword evidence="3" id="KW-0813">Transport</keyword>
<keyword evidence="9" id="KW-0472">Membrane</keyword>
<dbReference type="AlphaFoldDB" id="A0A2N5C1W5"/>
<keyword evidence="5" id="KW-0812">Transmembrane</keyword>
<keyword evidence="6 11" id="KW-0732">Signal</keyword>
<evidence type="ECO:0000313" key="14">
    <source>
        <dbReference type="Proteomes" id="UP000234341"/>
    </source>
</evidence>
<evidence type="ECO:0000256" key="11">
    <source>
        <dbReference type="SAM" id="SignalP"/>
    </source>
</evidence>
<evidence type="ECO:0000259" key="12">
    <source>
        <dbReference type="Pfam" id="PF13609"/>
    </source>
</evidence>
<reference evidence="13 14" key="1">
    <citation type="submission" date="2017-12" db="EMBL/GenBank/DDBJ databases">
        <title>Genome sequence of the active heterotrophic nitrifier-denitrifier, Cupriavidus pauculus UM1.</title>
        <authorList>
            <person name="Putonti C."/>
            <person name="Castignetti D."/>
        </authorList>
    </citation>
    <scope>NUCLEOTIDE SEQUENCE [LARGE SCALE GENOMIC DNA]</scope>
    <source>
        <strain evidence="13 14">UM1</strain>
    </source>
</reference>
<evidence type="ECO:0000256" key="10">
    <source>
        <dbReference type="ARBA" id="ARBA00023237"/>
    </source>
</evidence>
<evidence type="ECO:0000256" key="9">
    <source>
        <dbReference type="ARBA" id="ARBA00023136"/>
    </source>
</evidence>
<dbReference type="GO" id="GO:0006811">
    <property type="term" value="P:monoatomic ion transport"/>
    <property type="evidence" value="ECO:0007669"/>
    <property type="project" value="UniProtKB-KW"/>
</dbReference>
<name>A0A2N5C1W5_9BURK</name>
<dbReference type="CDD" id="cd00342">
    <property type="entry name" value="gram_neg_porins"/>
    <property type="match status" value="1"/>
</dbReference>
<evidence type="ECO:0000256" key="3">
    <source>
        <dbReference type="ARBA" id="ARBA00022448"/>
    </source>
</evidence>
<evidence type="ECO:0000256" key="2">
    <source>
        <dbReference type="ARBA" id="ARBA00011233"/>
    </source>
</evidence>
<evidence type="ECO:0000256" key="7">
    <source>
        <dbReference type="ARBA" id="ARBA00023065"/>
    </source>
</evidence>
<dbReference type="InterPro" id="IPR033900">
    <property type="entry name" value="Gram_neg_porin_domain"/>
</dbReference>
<keyword evidence="10" id="KW-0998">Cell outer membrane</keyword>
<dbReference type="SUPFAM" id="SSF56935">
    <property type="entry name" value="Porins"/>
    <property type="match status" value="1"/>
</dbReference>
<feature type="domain" description="Porin" evidence="12">
    <location>
        <begin position="10"/>
        <end position="324"/>
    </location>
</feature>
<dbReference type="PANTHER" id="PTHR34501">
    <property type="entry name" value="PROTEIN YDDL-RELATED"/>
    <property type="match status" value="1"/>
</dbReference>
<feature type="chain" id="PRO_5014827221" evidence="11">
    <location>
        <begin position="24"/>
        <end position="368"/>
    </location>
</feature>
<organism evidence="13 14">
    <name type="scientific">Cupriavidus pauculus</name>
    <dbReference type="NCBI Taxonomy" id="82633"/>
    <lineage>
        <taxon>Bacteria</taxon>
        <taxon>Pseudomonadati</taxon>
        <taxon>Pseudomonadota</taxon>
        <taxon>Betaproteobacteria</taxon>
        <taxon>Burkholderiales</taxon>
        <taxon>Burkholderiaceae</taxon>
        <taxon>Cupriavidus</taxon>
    </lineage>
</organism>
<proteinExistence type="predicted"/>
<evidence type="ECO:0000256" key="1">
    <source>
        <dbReference type="ARBA" id="ARBA00004571"/>
    </source>
</evidence>
<evidence type="ECO:0000256" key="4">
    <source>
        <dbReference type="ARBA" id="ARBA00022452"/>
    </source>
</evidence>